<dbReference type="OrthoDB" id="7171245at2"/>
<reference evidence="1 2" key="1">
    <citation type="submission" date="2016-10" db="EMBL/GenBank/DDBJ databases">
        <authorList>
            <person name="de Groot N.N."/>
        </authorList>
    </citation>
    <scope>NUCLEOTIDE SEQUENCE [LARGE SCALE GENOMIC DNA]</scope>
    <source>
        <strain evidence="1 2">DSM 43941</strain>
    </source>
</reference>
<dbReference type="Gene3D" id="1.25.40.10">
    <property type="entry name" value="Tetratricopeptide repeat domain"/>
    <property type="match status" value="1"/>
</dbReference>
<gene>
    <name evidence="1" type="ORF">SAMN04489716_6060</name>
</gene>
<sequence>MLPAMLLDPAAAYPKVAVLRTALDSGDWPACRETLDTAEPVERTCLTAVAADTEGIADFLRGVLTGDPSDGAAGALLGRHLAGDARFVDAERLLVDAAARSPLDPAIWTVRLRTARGLRLGPSEARRRYDRLAEIDPQHVPGQSQYLRYLCGQDPAAAYEFARTASAEAPPGSLSPVLLAEYHLDRYVAADRGHFGDETVRAELAEAADRSVTHPDFRHTHGWVRVTSTFAMAYALIGDQQAAAELFGALGELDSAQPWDLLGDPATVISRYRKRATGGEQ</sequence>
<dbReference type="Proteomes" id="UP000198688">
    <property type="component" value="Chromosome I"/>
</dbReference>
<dbReference type="InterPro" id="IPR011990">
    <property type="entry name" value="TPR-like_helical_dom_sf"/>
</dbReference>
<dbReference type="EMBL" id="LT629758">
    <property type="protein sequence ID" value="SDT70981.1"/>
    <property type="molecule type" value="Genomic_DNA"/>
</dbReference>
<dbReference type="AlphaFoldDB" id="A0A1H2CKL9"/>
<protein>
    <recommendedName>
        <fullName evidence="3">Tetratricopeptide repeat-containing protein</fullName>
    </recommendedName>
</protein>
<proteinExistence type="predicted"/>
<evidence type="ECO:0000313" key="1">
    <source>
        <dbReference type="EMBL" id="SDT70981.1"/>
    </source>
</evidence>
<accession>A0A1H2CKL9</accession>
<name>A0A1H2CKL9_9ACTN</name>
<evidence type="ECO:0008006" key="3">
    <source>
        <dbReference type="Google" id="ProtNLM"/>
    </source>
</evidence>
<dbReference type="STRING" id="113562.SAMN04489716_6060"/>
<organism evidence="1 2">
    <name type="scientific">Actinoplanes derwentensis</name>
    <dbReference type="NCBI Taxonomy" id="113562"/>
    <lineage>
        <taxon>Bacteria</taxon>
        <taxon>Bacillati</taxon>
        <taxon>Actinomycetota</taxon>
        <taxon>Actinomycetes</taxon>
        <taxon>Micromonosporales</taxon>
        <taxon>Micromonosporaceae</taxon>
        <taxon>Actinoplanes</taxon>
    </lineage>
</organism>
<keyword evidence="2" id="KW-1185">Reference proteome</keyword>
<evidence type="ECO:0000313" key="2">
    <source>
        <dbReference type="Proteomes" id="UP000198688"/>
    </source>
</evidence>